<evidence type="ECO:0000256" key="4">
    <source>
        <dbReference type="ARBA" id="ARBA00010416"/>
    </source>
</evidence>
<keyword evidence="17 18" id="KW-0131">Cell cycle</keyword>
<evidence type="ECO:0000256" key="3">
    <source>
        <dbReference type="ARBA" id="ARBA00004752"/>
    </source>
</evidence>
<evidence type="ECO:0000256" key="15">
    <source>
        <dbReference type="ARBA" id="ARBA00032324"/>
    </source>
</evidence>
<gene>
    <name evidence="17" type="primary">murD</name>
    <name evidence="21" type="ORF">H8S45_01760</name>
</gene>
<evidence type="ECO:0000313" key="22">
    <source>
        <dbReference type="Proteomes" id="UP000606499"/>
    </source>
</evidence>
<dbReference type="GO" id="GO:0009252">
    <property type="term" value="P:peptidoglycan biosynthetic process"/>
    <property type="evidence" value="ECO:0007669"/>
    <property type="project" value="UniProtKB-UniRule"/>
</dbReference>
<keyword evidence="9 17" id="KW-0547">Nucleotide-binding</keyword>
<keyword evidence="11 17" id="KW-0133">Cell shape</keyword>
<evidence type="ECO:0000256" key="5">
    <source>
        <dbReference type="ARBA" id="ARBA00012212"/>
    </source>
</evidence>
<evidence type="ECO:0000256" key="10">
    <source>
        <dbReference type="ARBA" id="ARBA00022840"/>
    </source>
</evidence>
<dbReference type="InterPro" id="IPR036565">
    <property type="entry name" value="Mur-like_cat_sf"/>
</dbReference>
<comment type="caution">
    <text evidence="21">The sequence shown here is derived from an EMBL/GenBank/DDBJ whole genome shotgun (WGS) entry which is preliminary data.</text>
</comment>
<dbReference type="SUPFAM" id="SSF51984">
    <property type="entry name" value="MurCD N-terminal domain"/>
    <property type="match status" value="1"/>
</dbReference>
<dbReference type="NCBIfam" id="TIGR01087">
    <property type="entry name" value="murD"/>
    <property type="match status" value="1"/>
</dbReference>
<feature type="domain" description="Mur ligase central" evidence="20">
    <location>
        <begin position="118"/>
        <end position="293"/>
    </location>
</feature>
<dbReference type="RefSeq" id="WP_054326032.1">
    <property type="nucleotide sequence ID" value="NZ_JACOPL010000001.1"/>
</dbReference>
<dbReference type="Gene3D" id="3.40.50.720">
    <property type="entry name" value="NAD(P)-binding Rossmann-like Domain"/>
    <property type="match status" value="1"/>
</dbReference>
<reference evidence="21" key="1">
    <citation type="submission" date="2020-08" db="EMBL/GenBank/DDBJ databases">
        <title>Genome public.</title>
        <authorList>
            <person name="Liu C."/>
            <person name="Sun Q."/>
        </authorList>
    </citation>
    <scope>NUCLEOTIDE SEQUENCE</scope>
    <source>
        <strain evidence="21">NSJ-28</strain>
    </source>
</reference>
<evidence type="ECO:0000259" key="20">
    <source>
        <dbReference type="Pfam" id="PF08245"/>
    </source>
</evidence>
<dbReference type="Gene3D" id="3.40.1190.10">
    <property type="entry name" value="Mur-like, catalytic domain"/>
    <property type="match status" value="1"/>
</dbReference>
<evidence type="ECO:0000256" key="8">
    <source>
        <dbReference type="ARBA" id="ARBA00022598"/>
    </source>
</evidence>
<evidence type="ECO:0000256" key="16">
    <source>
        <dbReference type="ARBA" id="ARBA00047632"/>
    </source>
</evidence>
<evidence type="ECO:0000256" key="13">
    <source>
        <dbReference type="ARBA" id="ARBA00023316"/>
    </source>
</evidence>
<dbReference type="HAMAP" id="MF_00639">
    <property type="entry name" value="MurD"/>
    <property type="match status" value="1"/>
</dbReference>
<evidence type="ECO:0000256" key="17">
    <source>
        <dbReference type="HAMAP-Rule" id="MF_00639"/>
    </source>
</evidence>
<evidence type="ECO:0000256" key="7">
    <source>
        <dbReference type="ARBA" id="ARBA00022490"/>
    </source>
</evidence>
<sequence length="453" mass="49444">MTALEQYLGGLSDKRVGVIGAGVSNMPLIRMLRAAGVCVTVHDKKTPTELGDGYATLATLGVDFVLGEHYLEALDEDVIFRTPGVHPRFLENARQNGSEITSEMELFFAVCPCPIIGITGSDGKTTTTTLVSEMLKHAGYTVHLGGNIGTPLLPRVNEMQERDLAVVELSSFQLMGMRHSPHIAAITNLTPNHLDYHKDFDEYVQAKTAIYLNQKADDRLVLNLDDEVTRSLHASGNLFCTSKTQELANGVFLKDDMLYISEDGTRRALMSAADIRIPGAHNVYNMMMAAAVVQGYVPDDDIRAVATTFGGVEHRIEFVREKDGVKYYNDSIASSPTRTIAGLESFQQKVILIAGGYDKHIPYDVLGGPICTHVKTLILTGATAPKIRDCVLAAEGEHPPIIEVPDLETAVREAQAQAQSGDMVIMSPASASFDRFKNFMERGKLFKSLVEAL</sequence>
<comment type="catalytic activity">
    <reaction evidence="16 17 18">
        <text>UDP-N-acetyl-alpha-D-muramoyl-L-alanine + D-glutamate + ATP = UDP-N-acetyl-alpha-D-muramoyl-L-alanyl-D-glutamate + ADP + phosphate + H(+)</text>
        <dbReference type="Rhea" id="RHEA:16429"/>
        <dbReference type="ChEBI" id="CHEBI:15378"/>
        <dbReference type="ChEBI" id="CHEBI:29986"/>
        <dbReference type="ChEBI" id="CHEBI:30616"/>
        <dbReference type="ChEBI" id="CHEBI:43474"/>
        <dbReference type="ChEBI" id="CHEBI:83898"/>
        <dbReference type="ChEBI" id="CHEBI:83900"/>
        <dbReference type="ChEBI" id="CHEBI:456216"/>
        <dbReference type="EC" id="6.3.2.9"/>
    </reaction>
</comment>
<dbReference type="InterPro" id="IPR005762">
    <property type="entry name" value="MurD"/>
</dbReference>
<dbReference type="Gene3D" id="3.90.190.20">
    <property type="entry name" value="Mur ligase, C-terminal domain"/>
    <property type="match status" value="1"/>
</dbReference>
<dbReference type="GO" id="GO:0005737">
    <property type="term" value="C:cytoplasm"/>
    <property type="evidence" value="ECO:0007669"/>
    <property type="project" value="UniProtKB-SubCell"/>
</dbReference>
<comment type="similarity">
    <text evidence="4 17">Belongs to the MurCDEF family.</text>
</comment>
<feature type="domain" description="Mur ligase C-terminal" evidence="19">
    <location>
        <begin position="314"/>
        <end position="429"/>
    </location>
</feature>
<comment type="function">
    <text evidence="1 17 18">Cell wall formation. Catalyzes the addition of glutamate to the nucleotide precursor UDP-N-acetylmuramoyl-L-alanine (UMA).</text>
</comment>
<organism evidence="21 22">
    <name type="scientific">Agathobaculum faecis</name>
    <dbReference type="NCBI Taxonomy" id="2763013"/>
    <lineage>
        <taxon>Bacteria</taxon>
        <taxon>Bacillati</taxon>
        <taxon>Bacillota</taxon>
        <taxon>Clostridia</taxon>
        <taxon>Eubacteriales</taxon>
        <taxon>Butyricicoccaceae</taxon>
        <taxon>Agathobaculum</taxon>
    </lineage>
</organism>
<evidence type="ECO:0000256" key="6">
    <source>
        <dbReference type="ARBA" id="ARBA00015655"/>
    </source>
</evidence>
<dbReference type="Proteomes" id="UP000606499">
    <property type="component" value="Unassembled WGS sequence"/>
</dbReference>
<evidence type="ECO:0000256" key="1">
    <source>
        <dbReference type="ARBA" id="ARBA00002734"/>
    </source>
</evidence>
<dbReference type="PANTHER" id="PTHR43692">
    <property type="entry name" value="UDP-N-ACETYLMURAMOYLALANINE--D-GLUTAMATE LIGASE"/>
    <property type="match status" value="1"/>
</dbReference>
<dbReference type="GO" id="GO:0051301">
    <property type="term" value="P:cell division"/>
    <property type="evidence" value="ECO:0007669"/>
    <property type="project" value="UniProtKB-KW"/>
</dbReference>
<dbReference type="GO" id="GO:0071555">
    <property type="term" value="P:cell wall organization"/>
    <property type="evidence" value="ECO:0007669"/>
    <property type="project" value="UniProtKB-KW"/>
</dbReference>
<dbReference type="InterPro" id="IPR004101">
    <property type="entry name" value="Mur_ligase_C"/>
</dbReference>
<dbReference type="SUPFAM" id="SSF53623">
    <property type="entry name" value="MurD-like peptide ligases, catalytic domain"/>
    <property type="match status" value="1"/>
</dbReference>
<dbReference type="AlphaFoldDB" id="A0A923RUS9"/>
<dbReference type="PANTHER" id="PTHR43692:SF1">
    <property type="entry name" value="UDP-N-ACETYLMURAMOYLALANINE--D-GLUTAMATE LIGASE"/>
    <property type="match status" value="1"/>
</dbReference>
<dbReference type="GO" id="GO:0008360">
    <property type="term" value="P:regulation of cell shape"/>
    <property type="evidence" value="ECO:0007669"/>
    <property type="project" value="UniProtKB-KW"/>
</dbReference>
<evidence type="ECO:0000313" key="21">
    <source>
        <dbReference type="EMBL" id="MBC5724199.1"/>
    </source>
</evidence>
<dbReference type="Pfam" id="PF08245">
    <property type="entry name" value="Mur_ligase_M"/>
    <property type="match status" value="1"/>
</dbReference>
<comment type="pathway">
    <text evidence="3 17 18">Cell wall biogenesis; peptidoglycan biosynthesis.</text>
</comment>
<keyword evidence="22" id="KW-1185">Reference proteome</keyword>
<comment type="subcellular location">
    <subcellularLocation>
        <location evidence="2 17 18">Cytoplasm</location>
    </subcellularLocation>
</comment>
<dbReference type="InterPro" id="IPR013221">
    <property type="entry name" value="Mur_ligase_cen"/>
</dbReference>
<evidence type="ECO:0000256" key="2">
    <source>
        <dbReference type="ARBA" id="ARBA00004496"/>
    </source>
</evidence>
<evidence type="ECO:0000259" key="19">
    <source>
        <dbReference type="Pfam" id="PF02875"/>
    </source>
</evidence>
<keyword evidence="7 17" id="KW-0963">Cytoplasm</keyword>
<dbReference type="EC" id="6.3.2.9" evidence="5 17"/>
<evidence type="ECO:0000256" key="14">
    <source>
        <dbReference type="ARBA" id="ARBA00030398"/>
    </source>
</evidence>
<dbReference type="Pfam" id="PF02875">
    <property type="entry name" value="Mur_ligase_C"/>
    <property type="match status" value="1"/>
</dbReference>
<protein>
    <recommendedName>
        <fullName evidence="6 17">UDP-N-acetylmuramoylalanine--D-glutamate ligase</fullName>
        <ecNumber evidence="5 17">6.3.2.9</ecNumber>
    </recommendedName>
    <alternativeName>
        <fullName evidence="15 17">D-glutamic acid-adding enzyme</fullName>
    </alternativeName>
    <alternativeName>
        <fullName evidence="14 17">UDP-N-acetylmuramoyl-L-alanyl-D-glutamate synthetase</fullName>
    </alternativeName>
</protein>
<keyword evidence="13 17" id="KW-0961">Cell wall biogenesis/degradation</keyword>
<dbReference type="GO" id="GO:0005524">
    <property type="term" value="F:ATP binding"/>
    <property type="evidence" value="ECO:0007669"/>
    <property type="project" value="UniProtKB-UniRule"/>
</dbReference>
<dbReference type="SUPFAM" id="SSF53244">
    <property type="entry name" value="MurD-like peptide ligases, peptide-binding domain"/>
    <property type="match status" value="1"/>
</dbReference>
<keyword evidence="12 17" id="KW-0573">Peptidoglycan synthesis</keyword>
<feature type="binding site" evidence="17">
    <location>
        <begin position="120"/>
        <end position="126"/>
    </location>
    <ligand>
        <name>ATP</name>
        <dbReference type="ChEBI" id="CHEBI:30616"/>
    </ligand>
</feature>
<keyword evidence="8 17" id="KW-0436">Ligase</keyword>
<keyword evidence="17 18" id="KW-0132">Cell division</keyword>
<name>A0A923RUS9_9FIRM</name>
<accession>A0A923RUS9</accession>
<dbReference type="EMBL" id="JACOPL010000001">
    <property type="protein sequence ID" value="MBC5724199.1"/>
    <property type="molecule type" value="Genomic_DNA"/>
</dbReference>
<dbReference type="GO" id="GO:0008764">
    <property type="term" value="F:UDP-N-acetylmuramoylalanine-D-glutamate ligase activity"/>
    <property type="evidence" value="ECO:0007669"/>
    <property type="project" value="UniProtKB-UniRule"/>
</dbReference>
<keyword evidence="10 17" id="KW-0067">ATP-binding</keyword>
<evidence type="ECO:0000256" key="11">
    <source>
        <dbReference type="ARBA" id="ARBA00022960"/>
    </source>
</evidence>
<evidence type="ECO:0000256" key="9">
    <source>
        <dbReference type="ARBA" id="ARBA00022741"/>
    </source>
</evidence>
<evidence type="ECO:0000256" key="18">
    <source>
        <dbReference type="RuleBase" id="RU003664"/>
    </source>
</evidence>
<evidence type="ECO:0000256" key="12">
    <source>
        <dbReference type="ARBA" id="ARBA00022984"/>
    </source>
</evidence>
<dbReference type="InterPro" id="IPR036615">
    <property type="entry name" value="Mur_ligase_C_dom_sf"/>
</dbReference>
<proteinExistence type="inferred from homology"/>